<protein>
    <submittedName>
        <fullName evidence="2">Uncharacterized protein</fullName>
    </submittedName>
</protein>
<dbReference type="OrthoDB" id="2275179at2759"/>
<reference evidence="2 3" key="1">
    <citation type="journal article" date="2018" name="G3 (Bethesda)">
        <title>Phylogenetic and Phylogenomic Definition of Rhizopus Species.</title>
        <authorList>
            <person name="Gryganskyi A.P."/>
            <person name="Golan J."/>
            <person name="Dolatabadi S."/>
            <person name="Mondo S."/>
            <person name="Robb S."/>
            <person name="Idnurm A."/>
            <person name="Muszewska A."/>
            <person name="Steczkiewicz K."/>
            <person name="Masonjones S."/>
            <person name="Liao H.L."/>
            <person name="Gajdeczka M.T."/>
            <person name="Anike F."/>
            <person name="Vuek A."/>
            <person name="Anishchenko I.M."/>
            <person name="Voigt K."/>
            <person name="de Hoog G.S."/>
            <person name="Smith M.E."/>
            <person name="Heitman J."/>
            <person name="Vilgalys R."/>
            <person name="Stajich J.E."/>
        </authorList>
    </citation>
    <scope>NUCLEOTIDE SEQUENCE [LARGE SCALE GENOMIC DNA]</scope>
    <source>
        <strain evidence="2 3">CBS 357.93</strain>
    </source>
</reference>
<dbReference type="EMBL" id="PJQL01003763">
    <property type="protein sequence ID" value="RCH80738.1"/>
    <property type="molecule type" value="Genomic_DNA"/>
</dbReference>
<comment type="caution">
    <text evidence="2">The sequence shown here is derived from an EMBL/GenBank/DDBJ whole genome shotgun (WGS) entry which is preliminary data.</text>
</comment>
<dbReference type="STRING" id="86630.A0A367IST5"/>
<proteinExistence type="predicted"/>
<dbReference type="SUPFAM" id="SSF46689">
    <property type="entry name" value="Homeodomain-like"/>
    <property type="match status" value="1"/>
</dbReference>
<evidence type="ECO:0000313" key="3">
    <source>
        <dbReference type="Proteomes" id="UP000252139"/>
    </source>
</evidence>
<feature type="compositionally biased region" description="Basic and acidic residues" evidence="1">
    <location>
        <begin position="196"/>
        <end position="208"/>
    </location>
</feature>
<sequence>MSAPIFYHYYPSGEFVRDGPDDVESEYQLKSSDEEENEILATISAMEDFDLDGVPLPEMIWTPIKYRPSQVAQFISLMQNKNYKLAKAAKETGIAYATAYKFYKQCKENEGTVLPSYKLASELKTKRNNVKITDEQSEFIEDYVEAHPTCIVKDIMEQLSAKFGDLSVNSSTVYRHITKKKIGVHTPTQPRIVARNSEDTKEQKKTVC</sequence>
<evidence type="ECO:0000256" key="1">
    <source>
        <dbReference type="SAM" id="MobiDB-lite"/>
    </source>
</evidence>
<accession>A0A367IST5</accession>
<keyword evidence="3" id="KW-1185">Reference proteome</keyword>
<feature type="region of interest" description="Disordered" evidence="1">
    <location>
        <begin position="185"/>
        <end position="208"/>
    </location>
</feature>
<organism evidence="2 3">
    <name type="scientific">Rhizopus azygosporus</name>
    <name type="common">Rhizopus microsporus var. azygosporus</name>
    <dbReference type="NCBI Taxonomy" id="86630"/>
    <lineage>
        <taxon>Eukaryota</taxon>
        <taxon>Fungi</taxon>
        <taxon>Fungi incertae sedis</taxon>
        <taxon>Mucoromycota</taxon>
        <taxon>Mucoromycotina</taxon>
        <taxon>Mucoromycetes</taxon>
        <taxon>Mucorales</taxon>
        <taxon>Mucorineae</taxon>
        <taxon>Rhizopodaceae</taxon>
        <taxon>Rhizopus</taxon>
    </lineage>
</organism>
<gene>
    <name evidence="2" type="ORF">CU097_001738</name>
</gene>
<dbReference type="InterPro" id="IPR009057">
    <property type="entry name" value="Homeodomain-like_sf"/>
</dbReference>
<evidence type="ECO:0000313" key="2">
    <source>
        <dbReference type="EMBL" id="RCH80738.1"/>
    </source>
</evidence>
<name>A0A367IST5_RHIAZ</name>
<dbReference type="Proteomes" id="UP000252139">
    <property type="component" value="Unassembled WGS sequence"/>
</dbReference>
<dbReference type="AlphaFoldDB" id="A0A367IST5"/>